<feature type="domain" description="PAS" evidence="8">
    <location>
        <begin position="136"/>
        <end position="187"/>
    </location>
</feature>
<evidence type="ECO:0000259" key="7">
    <source>
        <dbReference type="PROSITE" id="PS50045"/>
    </source>
</evidence>
<dbReference type="InterPro" id="IPR025943">
    <property type="entry name" value="Sigma_54_int_dom_ATP-bd_2"/>
</dbReference>
<keyword evidence="12" id="KW-1185">Reference proteome</keyword>
<dbReference type="Gene3D" id="1.10.8.60">
    <property type="match status" value="1"/>
</dbReference>
<dbReference type="PROSITE" id="PS00675">
    <property type="entry name" value="SIGMA54_INTERACT_1"/>
    <property type="match status" value="1"/>
</dbReference>
<dbReference type="InterPro" id="IPR003593">
    <property type="entry name" value="AAA+_ATPase"/>
</dbReference>
<dbReference type="InterPro" id="IPR048106">
    <property type="entry name" value="PrdR-like"/>
</dbReference>
<dbReference type="Gene3D" id="1.10.10.60">
    <property type="entry name" value="Homeodomain-like"/>
    <property type="match status" value="1"/>
</dbReference>
<dbReference type="SMART" id="SM00116">
    <property type="entry name" value="CBS"/>
    <property type="match status" value="2"/>
</dbReference>
<feature type="domain" description="Sigma-54 factor interaction" evidence="7">
    <location>
        <begin position="272"/>
        <end position="501"/>
    </location>
</feature>
<dbReference type="Gene3D" id="3.40.50.300">
    <property type="entry name" value="P-loop containing nucleotide triphosphate hydrolases"/>
    <property type="match status" value="1"/>
</dbReference>
<dbReference type="InterPro" id="IPR000014">
    <property type="entry name" value="PAS"/>
</dbReference>
<dbReference type="FunFam" id="3.40.50.300:FF:000006">
    <property type="entry name" value="DNA-binding transcriptional regulator NtrC"/>
    <property type="match status" value="1"/>
</dbReference>
<proteinExistence type="predicted"/>
<dbReference type="InterPro" id="IPR000644">
    <property type="entry name" value="CBS_dom"/>
</dbReference>
<dbReference type="InterPro" id="IPR002078">
    <property type="entry name" value="Sigma_54_int"/>
</dbReference>
<feature type="domain" description="CBS" evidence="9">
    <location>
        <begin position="80"/>
        <end position="135"/>
    </location>
</feature>
<dbReference type="AlphaFoldDB" id="A0A069RGI8"/>
<dbReference type="PANTHER" id="PTHR32071:SF57">
    <property type="entry name" value="C4-DICARBOXYLATE TRANSPORT TRANSCRIPTIONAL REGULATORY PROTEIN DCTD"/>
    <property type="match status" value="1"/>
</dbReference>
<dbReference type="PROSITE" id="PS51371">
    <property type="entry name" value="CBS"/>
    <property type="match status" value="2"/>
</dbReference>
<dbReference type="InterPro" id="IPR009057">
    <property type="entry name" value="Homeodomain-like_sf"/>
</dbReference>
<evidence type="ECO:0000313" key="11">
    <source>
        <dbReference type="EMBL" id="KDR95295.1"/>
    </source>
</evidence>
<dbReference type="SUPFAM" id="SSF55785">
    <property type="entry name" value="PYP-like sensor domain (PAS domain)"/>
    <property type="match status" value="1"/>
</dbReference>
<dbReference type="SUPFAM" id="SSF46689">
    <property type="entry name" value="Homeodomain-like"/>
    <property type="match status" value="1"/>
</dbReference>
<dbReference type="RefSeq" id="WP_038263371.1">
    <property type="nucleotide sequence ID" value="NZ_FSRH01000004.1"/>
</dbReference>
<dbReference type="GO" id="GO:0043565">
    <property type="term" value="F:sequence-specific DNA binding"/>
    <property type="evidence" value="ECO:0007669"/>
    <property type="project" value="InterPro"/>
</dbReference>
<dbReference type="CDD" id="cd02205">
    <property type="entry name" value="CBS_pair_SF"/>
    <property type="match status" value="1"/>
</dbReference>
<evidence type="ECO:0000256" key="3">
    <source>
        <dbReference type="ARBA" id="ARBA00023015"/>
    </source>
</evidence>
<feature type="coiled-coil region" evidence="6">
    <location>
        <begin position="241"/>
        <end position="268"/>
    </location>
</feature>
<dbReference type="eggNOG" id="COG3829">
    <property type="taxonomic scope" value="Bacteria"/>
</dbReference>
<feature type="domain" description="CBS" evidence="9">
    <location>
        <begin position="15"/>
        <end position="73"/>
    </location>
</feature>
<evidence type="ECO:0000313" key="12">
    <source>
        <dbReference type="Proteomes" id="UP000027946"/>
    </source>
</evidence>
<evidence type="ECO:0000256" key="1">
    <source>
        <dbReference type="ARBA" id="ARBA00022741"/>
    </source>
</evidence>
<keyword evidence="2" id="KW-0067">ATP-binding</keyword>
<dbReference type="Gene3D" id="3.10.580.10">
    <property type="entry name" value="CBS-domain"/>
    <property type="match status" value="1"/>
</dbReference>
<evidence type="ECO:0000259" key="8">
    <source>
        <dbReference type="PROSITE" id="PS50112"/>
    </source>
</evidence>
<dbReference type="InterPro" id="IPR002197">
    <property type="entry name" value="HTH_Fis"/>
</dbReference>
<dbReference type="SUPFAM" id="SSF52540">
    <property type="entry name" value="P-loop containing nucleoside triphosphate hydrolases"/>
    <property type="match status" value="1"/>
</dbReference>
<dbReference type="InterPro" id="IPR035965">
    <property type="entry name" value="PAS-like_dom_sf"/>
</dbReference>
<dbReference type="InterPro" id="IPR058031">
    <property type="entry name" value="AAA_lid_NorR"/>
</dbReference>
<dbReference type="NCBIfam" id="NF041552">
    <property type="entry name" value="TF_PrdR"/>
    <property type="match status" value="1"/>
</dbReference>
<evidence type="ECO:0000256" key="5">
    <source>
        <dbReference type="PROSITE-ProRule" id="PRU00703"/>
    </source>
</evidence>
<name>A0A069RGI8_PEPLI</name>
<dbReference type="InterPro" id="IPR025662">
    <property type="entry name" value="Sigma_54_int_dom_ATP-bd_1"/>
</dbReference>
<dbReference type="NCBIfam" id="TIGR00229">
    <property type="entry name" value="sensory_box"/>
    <property type="match status" value="1"/>
</dbReference>
<dbReference type="STRING" id="1121324.CLIT_10c00220"/>
<dbReference type="InterPro" id="IPR046342">
    <property type="entry name" value="CBS_dom_sf"/>
</dbReference>
<dbReference type="Pfam" id="PF00989">
    <property type="entry name" value="PAS"/>
    <property type="match status" value="1"/>
</dbReference>
<dbReference type="GO" id="GO:0006355">
    <property type="term" value="P:regulation of DNA-templated transcription"/>
    <property type="evidence" value="ECO:0007669"/>
    <property type="project" value="InterPro"/>
</dbReference>
<protein>
    <submittedName>
        <fullName evidence="10 11">Sigma 54 transcriptional activator</fullName>
    </submittedName>
</protein>
<dbReference type="PROSITE" id="PS50112">
    <property type="entry name" value="PAS"/>
    <property type="match status" value="1"/>
</dbReference>
<dbReference type="GO" id="GO:0005524">
    <property type="term" value="F:ATP binding"/>
    <property type="evidence" value="ECO:0007669"/>
    <property type="project" value="UniProtKB-KW"/>
</dbReference>
<evidence type="ECO:0000256" key="6">
    <source>
        <dbReference type="SAM" id="Coils"/>
    </source>
</evidence>
<reference evidence="11 12" key="1">
    <citation type="submission" date="2014-03" db="EMBL/GenBank/DDBJ databases">
        <title>Genome sequence of Clostridium litorale W6, DSM 5388.</title>
        <authorList>
            <person name="Poehlein A."/>
            <person name="Jagirdar A."/>
            <person name="Khonsari B."/>
            <person name="Chibani C.M."/>
            <person name="Gutierrez Gutierrez D.A."/>
            <person name="Davydova E."/>
            <person name="Alghaithi H.S."/>
            <person name="Nair K.P."/>
            <person name="Dhamotharan K."/>
            <person name="Chandran L."/>
            <person name="G W."/>
            <person name="Daniel R."/>
        </authorList>
    </citation>
    <scope>NUCLEOTIDE SEQUENCE [LARGE SCALE GENOMIC DNA]</scope>
    <source>
        <strain evidence="11 12">W6</strain>
    </source>
</reference>
<dbReference type="EMBL" id="JJMM01000010">
    <property type="protein sequence ID" value="KDR95295.1"/>
    <property type="molecule type" value="Genomic_DNA"/>
</dbReference>
<dbReference type="PROSITE" id="PS00676">
    <property type="entry name" value="SIGMA54_INTERACT_2"/>
    <property type="match status" value="1"/>
</dbReference>
<dbReference type="InterPro" id="IPR027417">
    <property type="entry name" value="P-loop_NTPase"/>
</dbReference>
<evidence type="ECO:0000313" key="10">
    <source>
        <dbReference type="EMBL" id="KDR93868.1"/>
    </source>
</evidence>
<dbReference type="PRINTS" id="PR01590">
    <property type="entry name" value="HTHFIS"/>
</dbReference>
<dbReference type="Proteomes" id="UP000027946">
    <property type="component" value="Unassembled WGS sequence"/>
</dbReference>
<keyword evidence="5" id="KW-0129">CBS domain</keyword>
<gene>
    <name evidence="11" type="primary">prdR2</name>
    <name evidence="10" type="synonym">prdR4</name>
    <name evidence="11" type="ORF">CLIT_10c00220</name>
    <name evidence="10" type="ORF">CLIT_23c01400</name>
</gene>
<dbReference type="InterPro" id="IPR013767">
    <property type="entry name" value="PAS_fold"/>
</dbReference>
<keyword evidence="1" id="KW-0547">Nucleotide-binding</keyword>
<dbReference type="SMART" id="SM00382">
    <property type="entry name" value="AAA"/>
    <property type="match status" value="1"/>
</dbReference>
<evidence type="ECO:0000256" key="2">
    <source>
        <dbReference type="ARBA" id="ARBA00022840"/>
    </source>
</evidence>
<dbReference type="Pfam" id="PF25601">
    <property type="entry name" value="AAA_lid_14"/>
    <property type="match status" value="1"/>
</dbReference>
<dbReference type="EMBL" id="JJMM01000026">
    <property type="protein sequence ID" value="KDR93868.1"/>
    <property type="molecule type" value="Genomic_DNA"/>
</dbReference>
<dbReference type="SUPFAM" id="SSF54631">
    <property type="entry name" value="CBS-domain pair"/>
    <property type="match status" value="1"/>
</dbReference>
<dbReference type="Gene3D" id="3.30.450.20">
    <property type="entry name" value="PAS domain"/>
    <property type="match status" value="1"/>
</dbReference>
<dbReference type="SMART" id="SM00091">
    <property type="entry name" value="PAS"/>
    <property type="match status" value="1"/>
</dbReference>
<sequence length="580" mass="65925">MFILGSKNVLSREVMSTDFIVIDQNRSINECIERMLRKNSKDIFVKNEKGQIVGILTLTDVSNIKDEGKYHKEQPVKTYMNKCVISSDPENTLKECRNIMLENSIGVLPIVENEDIVGVVRSQHIRDFFYMKIEEAGLKLKNIIDSIHEAICVVDADGIVNIWNKNAEKLYKVPVENILGKNVQDFFPDAAIGQVLKNKKEIHNKYHSPRKDTHIVISALPIYLGGEFVGVVSTDRNVTEVMQLSQKLENAKTKLSFLEDEVKRFSGSFGNIIGNSPKLMKRIEIARRVSKSDASIIITGESGTGKEVFARAIHEHSEKKGLFVPVNCSAIPGELFESELFGYDPGAFTGANRKGKMGIFELANGGTIFLDEIGDMPMYMQAKLLRVLQEKEIMRVGGEKRIKIDARIVSATHKDLKKMVENGEFREDLFYRLNVVEIDLPPLRDRRGDILMLVEHFLNEICKKSGRNLPTIEKDVIRLIQNYEWKGNIRELKNTVEHLIVLNSEDNIDMAIVPEYIIENATVKEIKDQYPLDLGVAMEKLEKNSIKRALEMTDGNKAKAAKLLNIPRSTLYYKMEVYKM</sequence>
<dbReference type="Pfam" id="PF02954">
    <property type="entry name" value="HTH_8"/>
    <property type="match status" value="1"/>
</dbReference>
<keyword evidence="3" id="KW-0805">Transcription regulation</keyword>
<comment type="caution">
    <text evidence="11">The sequence shown here is derived from an EMBL/GenBank/DDBJ whole genome shotgun (WGS) entry which is preliminary data.</text>
</comment>
<evidence type="ECO:0000259" key="9">
    <source>
        <dbReference type="PROSITE" id="PS51371"/>
    </source>
</evidence>
<evidence type="ECO:0000256" key="4">
    <source>
        <dbReference type="ARBA" id="ARBA00023163"/>
    </source>
</evidence>
<dbReference type="Pfam" id="PF00158">
    <property type="entry name" value="Sigma54_activat"/>
    <property type="match status" value="1"/>
</dbReference>
<dbReference type="Pfam" id="PF00571">
    <property type="entry name" value="CBS"/>
    <property type="match status" value="2"/>
</dbReference>
<dbReference type="PANTHER" id="PTHR32071">
    <property type="entry name" value="TRANSCRIPTIONAL REGULATORY PROTEIN"/>
    <property type="match status" value="1"/>
</dbReference>
<keyword evidence="6" id="KW-0175">Coiled coil</keyword>
<keyword evidence="4" id="KW-0804">Transcription</keyword>
<accession>A0A069RGI8</accession>
<organism evidence="11 12">
    <name type="scientific">Peptoclostridium litorale DSM 5388</name>
    <dbReference type="NCBI Taxonomy" id="1121324"/>
    <lineage>
        <taxon>Bacteria</taxon>
        <taxon>Bacillati</taxon>
        <taxon>Bacillota</taxon>
        <taxon>Clostridia</taxon>
        <taxon>Peptostreptococcales</taxon>
        <taxon>Peptoclostridiaceae</taxon>
        <taxon>Peptoclostridium</taxon>
    </lineage>
</organism>
<dbReference type="PROSITE" id="PS50045">
    <property type="entry name" value="SIGMA54_INTERACT_4"/>
    <property type="match status" value="1"/>
</dbReference>
<dbReference type="CDD" id="cd00009">
    <property type="entry name" value="AAA"/>
    <property type="match status" value="1"/>
</dbReference>